<evidence type="ECO:0000313" key="2">
    <source>
        <dbReference type="EMBL" id="PUZ71304.1"/>
    </source>
</evidence>
<sequence>MIPFEADGNTFQSISRLHVPPSNAIQGRKPCRGMVKEVETPSGIRFDDTTSRKSAIGAEAPNGEHSSNHGNGQQPVSVKKAGGFPESQYSWKIKDCRPCEGETPPCTGHEALAAREPLPQSRSSWATMCMRRASSGPSSGRVQPPAPVDRHCSFGRAKTMDMATLARGCARHSTTDGNGRCTPAAPPAGRRRVGHRPRGSKYFFS</sequence>
<accession>A0A2T7EU04</accession>
<name>A0A2T7EU04_9POAL</name>
<organism evidence="2 3">
    <name type="scientific">Panicum hallii var. hallii</name>
    <dbReference type="NCBI Taxonomy" id="1504633"/>
    <lineage>
        <taxon>Eukaryota</taxon>
        <taxon>Viridiplantae</taxon>
        <taxon>Streptophyta</taxon>
        <taxon>Embryophyta</taxon>
        <taxon>Tracheophyta</taxon>
        <taxon>Spermatophyta</taxon>
        <taxon>Magnoliopsida</taxon>
        <taxon>Liliopsida</taxon>
        <taxon>Poales</taxon>
        <taxon>Poaceae</taxon>
        <taxon>PACMAD clade</taxon>
        <taxon>Panicoideae</taxon>
        <taxon>Panicodae</taxon>
        <taxon>Paniceae</taxon>
        <taxon>Panicinae</taxon>
        <taxon>Panicum</taxon>
        <taxon>Panicum sect. Panicum</taxon>
    </lineage>
</organism>
<feature type="compositionally biased region" description="Polar residues" evidence="1">
    <location>
        <begin position="64"/>
        <end position="76"/>
    </location>
</feature>
<keyword evidence="3" id="KW-1185">Reference proteome</keyword>
<dbReference type="AlphaFoldDB" id="A0A2T7EU04"/>
<feature type="region of interest" description="Disordered" evidence="1">
    <location>
        <begin position="171"/>
        <end position="205"/>
    </location>
</feature>
<protein>
    <submittedName>
        <fullName evidence="2">Uncharacterized protein</fullName>
    </submittedName>
</protein>
<dbReference type="Gramene" id="PUZ71304">
    <property type="protein sequence ID" value="PUZ71304"/>
    <property type="gene ID" value="GQ55_2G303600"/>
</dbReference>
<dbReference type="Proteomes" id="UP000244336">
    <property type="component" value="Chromosome 2"/>
</dbReference>
<feature type="region of interest" description="Disordered" evidence="1">
    <location>
        <begin position="56"/>
        <end position="83"/>
    </location>
</feature>
<dbReference type="OrthoDB" id="10631305at2759"/>
<evidence type="ECO:0000256" key="1">
    <source>
        <dbReference type="SAM" id="MobiDB-lite"/>
    </source>
</evidence>
<gene>
    <name evidence="2" type="ORF">GQ55_2G303600</name>
</gene>
<proteinExistence type="predicted"/>
<evidence type="ECO:0000313" key="3">
    <source>
        <dbReference type="Proteomes" id="UP000244336"/>
    </source>
</evidence>
<feature type="compositionally biased region" description="Basic residues" evidence="1">
    <location>
        <begin position="189"/>
        <end position="199"/>
    </location>
</feature>
<reference evidence="2 3" key="1">
    <citation type="submission" date="2018-04" db="EMBL/GenBank/DDBJ databases">
        <title>WGS assembly of Panicum hallii var. hallii HAL2.</title>
        <authorList>
            <person name="Lovell J."/>
            <person name="Jenkins J."/>
            <person name="Lowry D."/>
            <person name="Mamidi S."/>
            <person name="Sreedasyam A."/>
            <person name="Weng X."/>
            <person name="Barry K."/>
            <person name="Bonette J."/>
            <person name="Campitelli B."/>
            <person name="Daum C."/>
            <person name="Gordon S."/>
            <person name="Gould B."/>
            <person name="Lipzen A."/>
            <person name="MacQueen A."/>
            <person name="Palacio-Mejia J."/>
            <person name="Plott C."/>
            <person name="Shakirov E."/>
            <person name="Shu S."/>
            <person name="Yoshinaga Y."/>
            <person name="Zane M."/>
            <person name="Rokhsar D."/>
            <person name="Grimwood J."/>
            <person name="Schmutz J."/>
            <person name="Juenger T."/>
        </authorList>
    </citation>
    <scope>NUCLEOTIDE SEQUENCE [LARGE SCALE GENOMIC DNA]</scope>
    <source>
        <strain evidence="3">cv. HAL2</strain>
    </source>
</reference>
<dbReference type="EMBL" id="CM009750">
    <property type="protein sequence ID" value="PUZ71304.1"/>
    <property type="molecule type" value="Genomic_DNA"/>
</dbReference>